<dbReference type="SUPFAM" id="SSF54695">
    <property type="entry name" value="POZ domain"/>
    <property type="match status" value="1"/>
</dbReference>
<gene>
    <name evidence="2" type="ORF">QCA50_008666</name>
</gene>
<accession>A0AAW0GAW8</accession>
<comment type="caution">
    <text evidence="2">The sequence shown here is derived from an EMBL/GenBank/DDBJ whole genome shotgun (WGS) entry which is preliminary data.</text>
</comment>
<organism evidence="2 3">
    <name type="scientific">Cerrena zonata</name>
    <dbReference type="NCBI Taxonomy" id="2478898"/>
    <lineage>
        <taxon>Eukaryota</taxon>
        <taxon>Fungi</taxon>
        <taxon>Dikarya</taxon>
        <taxon>Basidiomycota</taxon>
        <taxon>Agaricomycotina</taxon>
        <taxon>Agaricomycetes</taxon>
        <taxon>Polyporales</taxon>
        <taxon>Cerrenaceae</taxon>
        <taxon>Cerrena</taxon>
    </lineage>
</organism>
<evidence type="ECO:0000259" key="1">
    <source>
        <dbReference type="PROSITE" id="PS50097"/>
    </source>
</evidence>
<proteinExistence type="predicted"/>
<protein>
    <recommendedName>
        <fullName evidence="1">BTB domain-containing protein</fullName>
    </recommendedName>
</protein>
<dbReference type="PROSITE" id="PS50097">
    <property type="entry name" value="BTB"/>
    <property type="match status" value="1"/>
</dbReference>
<sequence>MDMNETPNEASVVAKLNPNHDTNSGLKPSIAKSPFDNEDGDADLILRTSDKVEFYVHKLFLRKASPIFADMFTVARSELSIHVDGPSQTPYLPIVEVEEPSFIIDSLLRIYYPVEEVGQTSLNRVVDVFQAALKYEMHKAATRMRKEFATYARTDALSVYAYACTLNLENEAKLGAEEWRKQCEPRFFFFSSSKFADCIAGKTYRHEMQDNTAGHLYRLIRFVKSGVYTPFCSPPPPLQESSTGCEASNIEDQSNIYPFTRFPNPDIIIRSIDNIDFPAHTSILTYASNSTSKILHLPKDQNPDGLQSVICVTEDSKTIATVLQLCYPFAQYEVSEDTCTVSHIAGVRKTAEKYGIVNAARLACDVMEDLIEKHAIQVYFAARRYGWEREAKLAEAQCWTLSDIEGPGAYVAEMEFVSADVYHHLLERWYEAKSLISTPSLSLSSSGAMKPRQKRRRR</sequence>
<dbReference type="InterPro" id="IPR000210">
    <property type="entry name" value="BTB/POZ_dom"/>
</dbReference>
<feature type="domain" description="BTB" evidence="1">
    <location>
        <begin position="42"/>
        <end position="112"/>
    </location>
</feature>
<evidence type="ECO:0000313" key="2">
    <source>
        <dbReference type="EMBL" id="KAK7688295.1"/>
    </source>
</evidence>
<keyword evidence="3" id="KW-1185">Reference proteome</keyword>
<dbReference type="SMART" id="SM00225">
    <property type="entry name" value="BTB"/>
    <property type="match status" value="2"/>
</dbReference>
<dbReference type="AlphaFoldDB" id="A0AAW0GAW8"/>
<dbReference type="Pfam" id="PF00651">
    <property type="entry name" value="BTB"/>
    <property type="match status" value="1"/>
</dbReference>
<dbReference type="Gene3D" id="3.30.710.10">
    <property type="entry name" value="Potassium Channel Kv1.1, Chain A"/>
    <property type="match status" value="2"/>
</dbReference>
<dbReference type="EMBL" id="JASBNA010000011">
    <property type="protein sequence ID" value="KAK7688295.1"/>
    <property type="molecule type" value="Genomic_DNA"/>
</dbReference>
<dbReference type="CDD" id="cd18186">
    <property type="entry name" value="BTB_POZ_ZBTB_KLHL-like"/>
    <property type="match status" value="1"/>
</dbReference>
<reference evidence="2 3" key="1">
    <citation type="submission" date="2022-09" db="EMBL/GenBank/DDBJ databases">
        <authorList>
            <person name="Palmer J.M."/>
        </authorList>
    </citation>
    <scope>NUCLEOTIDE SEQUENCE [LARGE SCALE GENOMIC DNA]</scope>
    <source>
        <strain evidence="2 3">DSM 7382</strain>
    </source>
</reference>
<evidence type="ECO:0000313" key="3">
    <source>
        <dbReference type="Proteomes" id="UP001385951"/>
    </source>
</evidence>
<name>A0AAW0GAW8_9APHY</name>
<dbReference type="InterPro" id="IPR011333">
    <property type="entry name" value="SKP1/BTB/POZ_sf"/>
</dbReference>
<dbReference type="Proteomes" id="UP001385951">
    <property type="component" value="Unassembled WGS sequence"/>
</dbReference>